<evidence type="ECO:0000313" key="2">
    <source>
        <dbReference type="Proteomes" id="UP001497472"/>
    </source>
</evidence>
<proteinExistence type="predicted"/>
<dbReference type="Proteomes" id="UP001497472">
    <property type="component" value="Unassembled WGS sequence"/>
</dbReference>
<name>A0AAV1K2E9_9NEOP</name>
<feature type="non-terminal residue" evidence="1">
    <location>
        <position position="40"/>
    </location>
</feature>
<dbReference type="EMBL" id="CAVLEF010000281">
    <property type="protein sequence ID" value="CAK1555938.1"/>
    <property type="molecule type" value="Genomic_DNA"/>
</dbReference>
<evidence type="ECO:0000313" key="1">
    <source>
        <dbReference type="EMBL" id="CAK1555938.1"/>
    </source>
</evidence>
<accession>A0AAV1K2E9</accession>
<comment type="caution">
    <text evidence="1">The sequence shown here is derived from an EMBL/GenBank/DDBJ whole genome shotgun (WGS) entry which is preliminary data.</text>
</comment>
<sequence length="40" mass="4998">MRHARKWTHLVEKGQFPRWMKKQDAIITDIETKDWIFREA</sequence>
<protein>
    <submittedName>
        <fullName evidence="1">Uncharacterized protein</fullName>
    </submittedName>
</protein>
<dbReference type="AlphaFoldDB" id="A0AAV1K2E9"/>
<reference evidence="1 2" key="1">
    <citation type="submission" date="2023-11" db="EMBL/GenBank/DDBJ databases">
        <authorList>
            <person name="Okamura Y."/>
        </authorList>
    </citation>
    <scope>NUCLEOTIDE SEQUENCE [LARGE SCALE GENOMIC DNA]</scope>
</reference>
<keyword evidence="2" id="KW-1185">Reference proteome</keyword>
<organism evidence="1 2">
    <name type="scientific">Leptosia nina</name>
    <dbReference type="NCBI Taxonomy" id="320188"/>
    <lineage>
        <taxon>Eukaryota</taxon>
        <taxon>Metazoa</taxon>
        <taxon>Ecdysozoa</taxon>
        <taxon>Arthropoda</taxon>
        <taxon>Hexapoda</taxon>
        <taxon>Insecta</taxon>
        <taxon>Pterygota</taxon>
        <taxon>Neoptera</taxon>
        <taxon>Endopterygota</taxon>
        <taxon>Lepidoptera</taxon>
        <taxon>Glossata</taxon>
        <taxon>Ditrysia</taxon>
        <taxon>Papilionoidea</taxon>
        <taxon>Pieridae</taxon>
        <taxon>Pierinae</taxon>
        <taxon>Leptosia</taxon>
    </lineage>
</organism>
<gene>
    <name evidence="1" type="ORF">LNINA_LOCUS14720</name>
</gene>